<evidence type="ECO:0000313" key="6">
    <source>
        <dbReference type="Proteomes" id="UP000306102"/>
    </source>
</evidence>
<evidence type="ECO:0000256" key="1">
    <source>
        <dbReference type="ARBA" id="ARBA00022884"/>
    </source>
</evidence>
<proteinExistence type="predicted"/>
<evidence type="ECO:0000256" key="2">
    <source>
        <dbReference type="PROSITE-ProRule" id="PRU00176"/>
    </source>
</evidence>
<feature type="compositionally biased region" description="Gly residues" evidence="3">
    <location>
        <begin position="687"/>
        <end position="699"/>
    </location>
</feature>
<keyword evidence="1 2" id="KW-0694">RNA-binding</keyword>
<dbReference type="PANTHER" id="PTHR23236:SF22">
    <property type="entry name" value="OS02G0757900 PROTEIN"/>
    <property type="match status" value="1"/>
</dbReference>
<dbReference type="InterPro" id="IPR000504">
    <property type="entry name" value="RRM_dom"/>
</dbReference>
<comment type="caution">
    <text evidence="5">The sequence shown here is derived from an EMBL/GenBank/DDBJ whole genome shotgun (WGS) entry which is preliminary data.</text>
</comment>
<protein>
    <recommendedName>
        <fullName evidence="4">RRM domain-containing protein</fullName>
    </recommendedName>
</protein>
<feature type="compositionally biased region" description="Basic and acidic residues" evidence="3">
    <location>
        <begin position="119"/>
        <end position="141"/>
    </location>
</feature>
<feature type="region of interest" description="Disordered" evidence="3">
    <location>
        <begin position="670"/>
        <end position="708"/>
    </location>
</feature>
<name>A0A4S4D5D2_CAMSN</name>
<dbReference type="PANTHER" id="PTHR23236">
    <property type="entry name" value="EUKARYOTIC TRANSLATION INITIATION FACTOR 4B/4H"/>
    <property type="match status" value="1"/>
</dbReference>
<gene>
    <name evidence="5" type="ORF">TEA_023607</name>
</gene>
<evidence type="ECO:0000259" key="4">
    <source>
        <dbReference type="PROSITE" id="PS50102"/>
    </source>
</evidence>
<evidence type="ECO:0000256" key="3">
    <source>
        <dbReference type="SAM" id="MobiDB-lite"/>
    </source>
</evidence>
<feature type="domain" description="RRM" evidence="4">
    <location>
        <begin position="397"/>
        <end position="452"/>
    </location>
</feature>
<dbReference type="EMBL" id="SDRB02012482">
    <property type="protein sequence ID" value="THF97580.1"/>
    <property type="molecule type" value="Genomic_DNA"/>
</dbReference>
<dbReference type="SUPFAM" id="SSF54928">
    <property type="entry name" value="RNA-binding domain, RBD"/>
    <property type="match status" value="2"/>
</dbReference>
<feature type="region of interest" description="Disordered" evidence="3">
    <location>
        <begin position="1"/>
        <end position="359"/>
    </location>
</feature>
<feature type="compositionally biased region" description="Basic and acidic residues" evidence="3">
    <location>
        <begin position="23"/>
        <end position="54"/>
    </location>
</feature>
<sequence>MDNSTQKSSELAVEDAAPASTKSAKEGSKREGHKSDEAKTTLKKEKKINNREDDAASSQSDGDHKESPVKSVVPSNKQPVSASKNGTAVSSSSDSEEDQDPKSKVAVPTKKVLVAAPKNKVESSDDSKSDDSSSSDDDKKIIPPTLGKKPAAVPEKAVDPSDSSSDSSSDEENGQKNNVKMAASQPRKLPSTTVKNVSVAIVKKKDESNGSSEELLEDEDALATKLVPSKRSSSATETKESKQEEACLKEADSDSSSEEEPQRKKMKAQPTVTPNAGKQSAKKATQNGSSSDEGSHDDEPTKAQSLRRSSPTRVAKKRSESEDECSEDNSSSEEDTSEEEHEKPSKSPNSKSPNKNDSDVDMVNAVSLKTESRQADAEFGKKVPQTPVTQVQTEGSKTLFVANLSFSVEQTDVEDFFKDAGEIVQIRFALDYEGAFKGYGHVEFATVAAAQKDSGISVVLSFFCNDTTIFGIDPLSSEFTPSNGVLYSSNISSICHGLFNINYLQNKKFSNWTSNFGDEFSLLETPSDVHFRRRDGIPNEALKLDGQDLLGRRVRLDLAKERGSYTSNSGMERNSYQKSGRAPGQTIFIRGFDKSSGEDQVRSALEEHFASCGGISRVTIPKNYVGDELKGIAYIDFKDSDSFNKALELNGSELGGYTLMVEEAKRRVDNRDYTGSGRGGERSSGRYGAGRFGESGGRFGGKEATFAD</sequence>
<dbReference type="SMART" id="SM00360">
    <property type="entry name" value="RRM"/>
    <property type="match status" value="2"/>
</dbReference>
<dbReference type="Gene3D" id="3.30.70.330">
    <property type="match status" value="2"/>
</dbReference>
<dbReference type="Pfam" id="PF00076">
    <property type="entry name" value="RRM_1"/>
    <property type="match status" value="2"/>
</dbReference>
<dbReference type="InterPro" id="IPR035979">
    <property type="entry name" value="RBD_domain_sf"/>
</dbReference>
<organism evidence="5 6">
    <name type="scientific">Camellia sinensis var. sinensis</name>
    <name type="common">China tea</name>
    <dbReference type="NCBI Taxonomy" id="542762"/>
    <lineage>
        <taxon>Eukaryota</taxon>
        <taxon>Viridiplantae</taxon>
        <taxon>Streptophyta</taxon>
        <taxon>Embryophyta</taxon>
        <taxon>Tracheophyta</taxon>
        <taxon>Spermatophyta</taxon>
        <taxon>Magnoliopsida</taxon>
        <taxon>eudicotyledons</taxon>
        <taxon>Gunneridae</taxon>
        <taxon>Pentapetalae</taxon>
        <taxon>asterids</taxon>
        <taxon>Ericales</taxon>
        <taxon>Theaceae</taxon>
        <taxon>Camellia</taxon>
    </lineage>
</organism>
<feature type="compositionally biased region" description="Acidic residues" evidence="3">
    <location>
        <begin position="321"/>
        <end position="339"/>
    </location>
</feature>
<dbReference type="AlphaFoldDB" id="A0A4S4D5D2"/>
<reference evidence="5 6" key="1">
    <citation type="journal article" date="2018" name="Proc. Natl. Acad. Sci. U.S.A.">
        <title>Draft genome sequence of Camellia sinensis var. sinensis provides insights into the evolution of the tea genome and tea quality.</title>
        <authorList>
            <person name="Wei C."/>
            <person name="Yang H."/>
            <person name="Wang S."/>
            <person name="Zhao J."/>
            <person name="Liu C."/>
            <person name="Gao L."/>
            <person name="Xia E."/>
            <person name="Lu Y."/>
            <person name="Tai Y."/>
            <person name="She G."/>
            <person name="Sun J."/>
            <person name="Cao H."/>
            <person name="Tong W."/>
            <person name="Gao Q."/>
            <person name="Li Y."/>
            <person name="Deng W."/>
            <person name="Jiang X."/>
            <person name="Wang W."/>
            <person name="Chen Q."/>
            <person name="Zhang S."/>
            <person name="Li H."/>
            <person name="Wu J."/>
            <person name="Wang P."/>
            <person name="Li P."/>
            <person name="Shi C."/>
            <person name="Zheng F."/>
            <person name="Jian J."/>
            <person name="Huang B."/>
            <person name="Shan D."/>
            <person name="Shi M."/>
            <person name="Fang C."/>
            <person name="Yue Y."/>
            <person name="Li F."/>
            <person name="Li D."/>
            <person name="Wei S."/>
            <person name="Han B."/>
            <person name="Jiang C."/>
            <person name="Yin Y."/>
            <person name="Xia T."/>
            <person name="Zhang Z."/>
            <person name="Bennetzen J.L."/>
            <person name="Zhao S."/>
            <person name="Wan X."/>
        </authorList>
    </citation>
    <scope>NUCLEOTIDE SEQUENCE [LARGE SCALE GENOMIC DNA]</scope>
    <source>
        <strain evidence="6">cv. Shuchazao</strain>
        <tissue evidence="5">Leaf</tissue>
    </source>
</reference>
<dbReference type="InterPro" id="IPR012677">
    <property type="entry name" value="Nucleotide-bd_a/b_plait_sf"/>
</dbReference>
<feature type="compositionally biased region" description="Basic and acidic residues" evidence="3">
    <location>
        <begin position="237"/>
        <end position="252"/>
    </location>
</feature>
<dbReference type="Proteomes" id="UP000306102">
    <property type="component" value="Unassembled WGS sequence"/>
</dbReference>
<feature type="compositionally biased region" description="Low complexity" evidence="3">
    <location>
        <begin position="346"/>
        <end position="355"/>
    </location>
</feature>
<feature type="compositionally biased region" description="Polar residues" evidence="3">
    <location>
        <begin position="270"/>
        <end position="287"/>
    </location>
</feature>
<dbReference type="GO" id="GO:0008143">
    <property type="term" value="F:poly(A) binding"/>
    <property type="evidence" value="ECO:0007669"/>
    <property type="project" value="TreeGrafter"/>
</dbReference>
<dbReference type="PROSITE" id="PS50102">
    <property type="entry name" value="RRM"/>
    <property type="match status" value="2"/>
</dbReference>
<dbReference type="STRING" id="542762.A0A4S4D5D2"/>
<accession>A0A4S4D5D2</accession>
<feature type="compositionally biased region" description="Polar residues" evidence="3">
    <location>
        <begin position="73"/>
        <end position="89"/>
    </location>
</feature>
<evidence type="ECO:0000313" key="5">
    <source>
        <dbReference type="EMBL" id="THF97580.1"/>
    </source>
</evidence>
<feature type="domain" description="RRM" evidence="4">
    <location>
        <begin position="585"/>
        <end position="666"/>
    </location>
</feature>
<keyword evidence="6" id="KW-1185">Reference proteome</keyword>
<feature type="compositionally biased region" description="Polar residues" evidence="3">
    <location>
        <begin position="302"/>
        <end position="312"/>
    </location>
</feature>